<accession>A0A6I2RCW3</accession>
<evidence type="ECO:0000313" key="1">
    <source>
        <dbReference type="EMBL" id="MDB7932273.1"/>
    </source>
</evidence>
<sequence length="323" mass="36680">MELETTIAKNIRLSDLDARYDAACKRLLSERIILAWIMKSCLEEYQGVDVKEIAEKYIEGQPAVGEVPVYPDETSAGTQIHGISGEDTSLHEGTITYDIRFHAIAPASGELIRLIINVEAQNVFHPGYPLVKRGIYYCSRMISAQYGTEFTAAQYDKIKKVYSIWVCMNPPESRKNSITRYAIQEDNLVGGAQEPVRNYDLLSVVMICLGRSDHDREADVLKLLDVLLSEETAQSEKRRILQEEFDIPMTEHLEQEVSVMCNLSQGIRQKGRVEGRMEGRFEERLESIRALMETAGISSEQAMDMLKVKEQDRPEVRKALGER</sequence>
<dbReference type="AlphaFoldDB" id="A0A6I2RCW3"/>
<reference evidence="2 3" key="1">
    <citation type="journal article" date="2019" name="Nat. Med.">
        <title>A library of human gut bacterial isolates paired with longitudinal multiomics data enables mechanistic microbiome research.</title>
        <authorList>
            <person name="Poyet M."/>
            <person name="Groussin M."/>
            <person name="Gibbons S.M."/>
            <person name="Avila-Pacheco J."/>
            <person name="Jiang X."/>
            <person name="Kearney S.M."/>
            <person name="Perrotta A.R."/>
            <person name="Berdy B."/>
            <person name="Zhao S."/>
            <person name="Lieberman T.D."/>
            <person name="Swanson P.K."/>
            <person name="Smith M."/>
            <person name="Roesemann S."/>
            <person name="Alexander J.E."/>
            <person name="Rich S.A."/>
            <person name="Livny J."/>
            <person name="Vlamakis H."/>
            <person name="Clish C."/>
            <person name="Bullock K."/>
            <person name="Deik A."/>
            <person name="Scott J."/>
            <person name="Pierce K.A."/>
            <person name="Xavier R.J."/>
            <person name="Alm E.J."/>
        </authorList>
    </citation>
    <scope>NUCLEOTIDE SEQUENCE [LARGE SCALE GENOMIC DNA]</scope>
    <source>
        <strain evidence="2 3">BIOML-A5</strain>
    </source>
</reference>
<gene>
    <name evidence="2" type="ORF">GKE90_07390</name>
    <name evidence="1" type="ORF">PNE06_04220</name>
</gene>
<dbReference type="RefSeq" id="WP_131971141.1">
    <property type="nucleotide sequence ID" value="NZ_BAABXT010000001.1"/>
</dbReference>
<evidence type="ECO:0000313" key="2">
    <source>
        <dbReference type="EMBL" id="MSB48525.1"/>
    </source>
</evidence>
<organism evidence="2 3">
    <name type="scientific">Flavonifractor plautii</name>
    <name type="common">Fusobacterium plautii</name>
    <dbReference type="NCBI Taxonomy" id="292800"/>
    <lineage>
        <taxon>Bacteria</taxon>
        <taxon>Bacillati</taxon>
        <taxon>Bacillota</taxon>
        <taxon>Clostridia</taxon>
        <taxon>Eubacteriales</taxon>
        <taxon>Oscillospiraceae</taxon>
        <taxon>Flavonifractor</taxon>
    </lineage>
</organism>
<evidence type="ECO:0008006" key="4">
    <source>
        <dbReference type="Google" id="ProtNLM"/>
    </source>
</evidence>
<name>A0A6I2RCW3_FLAPL</name>
<comment type="caution">
    <text evidence="2">The sequence shown here is derived from an EMBL/GenBank/DDBJ whole genome shotgun (WGS) entry which is preliminary data.</text>
</comment>
<dbReference type="EMBL" id="JAQLWV010000004">
    <property type="protein sequence ID" value="MDB7932273.1"/>
    <property type="molecule type" value="Genomic_DNA"/>
</dbReference>
<dbReference type="EMBL" id="WKPO01000008">
    <property type="protein sequence ID" value="MSB48525.1"/>
    <property type="molecule type" value="Genomic_DNA"/>
</dbReference>
<reference evidence="1" key="2">
    <citation type="submission" date="2023-01" db="EMBL/GenBank/DDBJ databases">
        <title>Human gut microbiome strain richness.</title>
        <authorList>
            <person name="Chen-Liaw A."/>
        </authorList>
    </citation>
    <scope>NUCLEOTIDE SEQUENCE</scope>
    <source>
        <strain evidence="1">1001287st1_F4_1001285I_161205</strain>
    </source>
</reference>
<evidence type="ECO:0000313" key="3">
    <source>
        <dbReference type="Proteomes" id="UP000429811"/>
    </source>
</evidence>
<dbReference type="Proteomes" id="UP001211173">
    <property type="component" value="Unassembled WGS sequence"/>
</dbReference>
<dbReference type="Proteomes" id="UP000429811">
    <property type="component" value="Unassembled WGS sequence"/>
</dbReference>
<protein>
    <recommendedName>
        <fullName evidence="4">PD-(D/E)XK nuclease family transposase</fullName>
    </recommendedName>
</protein>
<proteinExistence type="predicted"/>